<dbReference type="InterPro" id="IPR027417">
    <property type="entry name" value="P-loop_NTPase"/>
</dbReference>
<keyword evidence="3" id="KW-1003">Cell membrane</keyword>
<dbReference type="InterPro" id="IPR017871">
    <property type="entry name" value="ABC_transporter-like_CS"/>
</dbReference>
<keyword evidence="12" id="KW-1185">Reference proteome</keyword>
<dbReference type="InterPro" id="IPR051535">
    <property type="entry name" value="Siderophore_ABC-ATPase"/>
</dbReference>
<evidence type="ECO:0000259" key="10">
    <source>
        <dbReference type="PROSITE" id="PS50893"/>
    </source>
</evidence>
<protein>
    <submittedName>
        <fullName evidence="11">Iron complex transport system ATP-binding protein</fullName>
    </submittedName>
</protein>
<dbReference type="PANTHER" id="PTHR42771:SF11">
    <property type="entry name" value="FERRICHROME TRANSPORT ATP-BINDING PROTEIN FHUC"/>
    <property type="match status" value="1"/>
</dbReference>
<proteinExistence type="predicted"/>
<dbReference type="Gene3D" id="3.40.50.300">
    <property type="entry name" value="P-loop containing nucleotide triphosphate hydrolases"/>
    <property type="match status" value="1"/>
</dbReference>
<dbReference type="PROSITE" id="PS00211">
    <property type="entry name" value="ABC_TRANSPORTER_1"/>
    <property type="match status" value="1"/>
</dbReference>
<dbReference type="SUPFAM" id="SSF52540">
    <property type="entry name" value="P-loop containing nucleoside triphosphate hydrolases"/>
    <property type="match status" value="1"/>
</dbReference>
<evidence type="ECO:0000313" key="11">
    <source>
        <dbReference type="EMBL" id="MDR6245316.1"/>
    </source>
</evidence>
<dbReference type="CDD" id="cd03214">
    <property type="entry name" value="ABC_Iron-Siderophores_B12_Hemin"/>
    <property type="match status" value="1"/>
</dbReference>
<name>A0ABU1J1H1_9BACL</name>
<keyword evidence="6 11" id="KW-0067">ATP-binding</keyword>
<keyword evidence="4" id="KW-0410">Iron transport</keyword>
<dbReference type="InterPro" id="IPR003439">
    <property type="entry name" value="ABC_transporter-like_ATP-bd"/>
</dbReference>
<evidence type="ECO:0000256" key="4">
    <source>
        <dbReference type="ARBA" id="ARBA00022496"/>
    </source>
</evidence>
<organism evidence="11 12">
    <name type="scientific">Paenibacillus hunanensis</name>
    <dbReference type="NCBI Taxonomy" id="539262"/>
    <lineage>
        <taxon>Bacteria</taxon>
        <taxon>Bacillati</taxon>
        <taxon>Bacillota</taxon>
        <taxon>Bacilli</taxon>
        <taxon>Bacillales</taxon>
        <taxon>Paenibacillaceae</taxon>
        <taxon>Paenibacillus</taxon>
    </lineage>
</organism>
<keyword evidence="8" id="KW-0406">Ion transport</keyword>
<dbReference type="GO" id="GO:0005524">
    <property type="term" value="F:ATP binding"/>
    <property type="evidence" value="ECO:0007669"/>
    <property type="project" value="UniProtKB-KW"/>
</dbReference>
<dbReference type="EMBL" id="JAVDQH010000013">
    <property type="protein sequence ID" value="MDR6245316.1"/>
    <property type="molecule type" value="Genomic_DNA"/>
</dbReference>
<keyword evidence="2" id="KW-0813">Transport</keyword>
<reference evidence="11 12" key="1">
    <citation type="submission" date="2023-07" db="EMBL/GenBank/DDBJ databases">
        <title>Genomic Encyclopedia of Type Strains, Phase IV (KMG-IV): sequencing the most valuable type-strain genomes for metagenomic binning, comparative biology and taxonomic classification.</title>
        <authorList>
            <person name="Goeker M."/>
        </authorList>
    </citation>
    <scope>NUCLEOTIDE SEQUENCE [LARGE SCALE GENOMIC DNA]</scope>
    <source>
        <strain evidence="11 12">DSM 22170</strain>
    </source>
</reference>
<gene>
    <name evidence="11" type="ORF">JOC58_003217</name>
</gene>
<dbReference type="PANTHER" id="PTHR42771">
    <property type="entry name" value="IRON(3+)-HYDROXAMATE IMPORT ATP-BINDING PROTEIN FHUC"/>
    <property type="match status" value="1"/>
</dbReference>
<evidence type="ECO:0000256" key="8">
    <source>
        <dbReference type="ARBA" id="ARBA00023065"/>
    </source>
</evidence>
<comment type="subcellular location">
    <subcellularLocation>
        <location evidence="1">Cell membrane</location>
        <topology evidence="1">Peripheral membrane protein</topology>
    </subcellularLocation>
</comment>
<evidence type="ECO:0000256" key="7">
    <source>
        <dbReference type="ARBA" id="ARBA00023004"/>
    </source>
</evidence>
<feature type="domain" description="ABC transporter" evidence="10">
    <location>
        <begin position="13"/>
        <end position="252"/>
    </location>
</feature>
<evidence type="ECO:0000256" key="5">
    <source>
        <dbReference type="ARBA" id="ARBA00022741"/>
    </source>
</evidence>
<evidence type="ECO:0000256" key="2">
    <source>
        <dbReference type="ARBA" id="ARBA00022448"/>
    </source>
</evidence>
<evidence type="ECO:0000256" key="3">
    <source>
        <dbReference type="ARBA" id="ARBA00022475"/>
    </source>
</evidence>
<evidence type="ECO:0000256" key="1">
    <source>
        <dbReference type="ARBA" id="ARBA00004202"/>
    </source>
</evidence>
<keyword evidence="5" id="KW-0547">Nucleotide-binding</keyword>
<dbReference type="SMART" id="SM00382">
    <property type="entry name" value="AAA"/>
    <property type="match status" value="1"/>
</dbReference>
<dbReference type="InterPro" id="IPR003593">
    <property type="entry name" value="AAA+_ATPase"/>
</dbReference>
<dbReference type="RefSeq" id="WP_188777322.1">
    <property type="nucleotide sequence ID" value="NZ_BMMB01000009.1"/>
</dbReference>
<sequence>MISTNHESTPFSNPAIEVEQIALNRGHFQLDDISLAIPAGKLTAIVGPNGSGKSTLLRIMVQLLQPDHGMVKVQGRPATHYTRREWSRQITMLPQLKEALPQLTVRELVAYGRAPHKRRFQSLHSAEDQAIITQMLDWTGIARYSDRMFHTLSGGEQQRARIAMALAQQTPIVLLDEPTTFLDIAHQFEVMDMLHRINRDTGLTIVMVLHELQQAAAYCHHMIALKNGRLAAQGEPLELLTDTFIQHVYGMNAAIQYEGKYPVIVPVIPHHSGGISHDHRNEHFANHQR</sequence>
<dbReference type="Pfam" id="PF00005">
    <property type="entry name" value="ABC_tran"/>
    <property type="match status" value="1"/>
</dbReference>
<keyword evidence="7" id="KW-0408">Iron</keyword>
<comment type="caution">
    <text evidence="11">The sequence shown here is derived from an EMBL/GenBank/DDBJ whole genome shotgun (WGS) entry which is preliminary data.</text>
</comment>
<dbReference type="PROSITE" id="PS50893">
    <property type="entry name" value="ABC_TRANSPORTER_2"/>
    <property type="match status" value="1"/>
</dbReference>
<evidence type="ECO:0000313" key="12">
    <source>
        <dbReference type="Proteomes" id="UP001185028"/>
    </source>
</evidence>
<dbReference type="Proteomes" id="UP001185028">
    <property type="component" value="Unassembled WGS sequence"/>
</dbReference>
<evidence type="ECO:0000256" key="9">
    <source>
        <dbReference type="ARBA" id="ARBA00023136"/>
    </source>
</evidence>
<keyword evidence="9" id="KW-0472">Membrane</keyword>
<evidence type="ECO:0000256" key="6">
    <source>
        <dbReference type="ARBA" id="ARBA00022840"/>
    </source>
</evidence>
<accession>A0ABU1J1H1</accession>